<gene>
    <name evidence="1" type="ORF">HAX54_011309</name>
</gene>
<proteinExistence type="predicted"/>
<dbReference type="EMBL" id="JACEIK010001640">
    <property type="protein sequence ID" value="MCD7471029.1"/>
    <property type="molecule type" value="Genomic_DNA"/>
</dbReference>
<keyword evidence="2" id="KW-1185">Reference proteome</keyword>
<sequence>MSTKGSKESRIKKCIKAPIRVLIKARDYYVHSLMDCSGRIAYGGVMGVPQISALPRSFSVNSSGSCSRDEDFRELVRIASRRTLLNKAEAELLRQKSLSKNGGNVNVVTRSRSVAVGRIDEDKPCDFREDVKVNTDVFPRSLEMRRVIDGIVDAWCYCGYTSRFVELLRRIAWMGRKYIGTTIVK</sequence>
<protein>
    <submittedName>
        <fullName evidence="1">Uncharacterized protein</fullName>
    </submittedName>
</protein>
<dbReference type="PANTHER" id="PTHR33526">
    <property type="entry name" value="OS07G0123800 PROTEIN"/>
    <property type="match status" value="1"/>
</dbReference>
<evidence type="ECO:0000313" key="2">
    <source>
        <dbReference type="Proteomes" id="UP000823775"/>
    </source>
</evidence>
<dbReference type="PANTHER" id="PTHR33526:SF4">
    <property type="entry name" value="OS07G0123800 PROTEIN"/>
    <property type="match status" value="1"/>
</dbReference>
<name>A0ABS8THQ0_DATST</name>
<accession>A0ABS8THQ0</accession>
<organism evidence="1 2">
    <name type="scientific">Datura stramonium</name>
    <name type="common">Jimsonweed</name>
    <name type="synonym">Common thornapple</name>
    <dbReference type="NCBI Taxonomy" id="4076"/>
    <lineage>
        <taxon>Eukaryota</taxon>
        <taxon>Viridiplantae</taxon>
        <taxon>Streptophyta</taxon>
        <taxon>Embryophyta</taxon>
        <taxon>Tracheophyta</taxon>
        <taxon>Spermatophyta</taxon>
        <taxon>Magnoliopsida</taxon>
        <taxon>eudicotyledons</taxon>
        <taxon>Gunneridae</taxon>
        <taxon>Pentapetalae</taxon>
        <taxon>asterids</taxon>
        <taxon>lamiids</taxon>
        <taxon>Solanales</taxon>
        <taxon>Solanaceae</taxon>
        <taxon>Solanoideae</taxon>
        <taxon>Datureae</taxon>
        <taxon>Datura</taxon>
    </lineage>
</organism>
<evidence type="ECO:0000313" key="1">
    <source>
        <dbReference type="EMBL" id="MCD7471029.1"/>
    </source>
</evidence>
<comment type="caution">
    <text evidence="1">The sequence shown here is derived from an EMBL/GenBank/DDBJ whole genome shotgun (WGS) entry which is preliminary data.</text>
</comment>
<dbReference type="Proteomes" id="UP000823775">
    <property type="component" value="Unassembled WGS sequence"/>
</dbReference>
<reference evidence="1 2" key="1">
    <citation type="journal article" date="2021" name="BMC Genomics">
        <title>Datura genome reveals duplications of psychoactive alkaloid biosynthetic genes and high mutation rate following tissue culture.</title>
        <authorList>
            <person name="Rajewski A."/>
            <person name="Carter-House D."/>
            <person name="Stajich J."/>
            <person name="Litt A."/>
        </authorList>
    </citation>
    <scope>NUCLEOTIDE SEQUENCE [LARGE SCALE GENOMIC DNA]</scope>
    <source>
        <strain evidence="1">AR-01</strain>
    </source>
</reference>